<reference evidence="3 4" key="1">
    <citation type="journal article" date="2021" name="Nat. Plants">
        <title>The Taxus genome provides insights into paclitaxel biosynthesis.</title>
        <authorList>
            <person name="Xiong X."/>
            <person name="Gou J."/>
            <person name="Liao Q."/>
            <person name="Li Y."/>
            <person name="Zhou Q."/>
            <person name="Bi G."/>
            <person name="Li C."/>
            <person name="Du R."/>
            <person name="Wang X."/>
            <person name="Sun T."/>
            <person name="Guo L."/>
            <person name="Liang H."/>
            <person name="Lu P."/>
            <person name="Wu Y."/>
            <person name="Zhang Z."/>
            <person name="Ro D.K."/>
            <person name="Shang Y."/>
            <person name="Huang S."/>
            <person name="Yan J."/>
        </authorList>
    </citation>
    <scope>NUCLEOTIDE SEQUENCE [LARGE SCALE GENOMIC DNA]</scope>
    <source>
        <strain evidence="3">Ta-2019</strain>
    </source>
</reference>
<evidence type="ECO:0000256" key="1">
    <source>
        <dbReference type="ARBA" id="ARBA00007009"/>
    </source>
</evidence>
<dbReference type="PROSITE" id="PS51142">
    <property type="entry name" value="NAS"/>
    <property type="match status" value="1"/>
</dbReference>
<evidence type="ECO:0000256" key="2">
    <source>
        <dbReference type="RuleBase" id="RU368095"/>
    </source>
</evidence>
<comment type="catalytic activity">
    <reaction evidence="2">
        <text>3 S-adenosyl-L-methionine = nicotianamine + 3 S-methyl-5'-thioadenosine + 3 H(+)</text>
        <dbReference type="Rhea" id="RHEA:16481"/>
        <dbReference type="ChEBI" id="CHEBI:15378"/>
        <dbReference type="ChEBI" id="CHEBI:17509"/>
        <dbReference type="ChEBI" id="CHEBI:58249"/>
        <dbReference type="ChEBI" id="CHEBI:59789"/>
        <dbReference type="EC" id="2.5.1.43"/>
    </reaction>
</comment>
<proteinExistence type="inferred from homology"/>
<keyword evidence="2" id="KW-0808">Transferase</keyword>
<dbReference type="PANTHER" id="PTHR32266:SF11">
    <property type="entry name" value="NICOTIANAMINE SYNTHASE"/>
    <property type="match status" value="1"/>
</dbReference>
<sequence length="286" mass="31569">MGKGGDNSVADQAAINAAEQALLNDILQIYERLRKLESLRPCALVNSLFTQLVRLCTPPSSVDVRSLSEEQQVMRSSLICICGEAEGLLERHYAQILGRFPDPLCHVGLFPYYPNYEKLALLEYSMLKGNAVPVPRRLAFVGSGPLPLTSLVLATKHMPSTCFDNYDLDPLANEMARRLVAGRADLARRMAFHSCNVMHVTGQLAEYEVVFLAALVGVEKRDKLAVLRHLAKYMAPGAVLLLRSAHGARGFLYPVVDDEDLEGFEPVSVVHPTDEVINSVVLARKR</sequence>
<gene>
    <name evidence="3" type="ORF">KI387_020578</name>
</gene>
<protein>
    <recommendedName>
        <fullName evidence="2">Nicotianamine synthase</fullName>
        <ecNumber evidence="2">2.5.1.43</ecNumber>
    </recommendedName>
</protein>
<dbReference type="AlphaFoldDB" id="A0AA38GBL8"/>
<name>A0AA38GBL8_TAXCH</name>
<dbReference type="PANTHER" id="PTHR32266">
    <property type="entry name" value="NICOTIANAMINE SYNTHASE 3"/>
    <property type="match status" value="1"/>
</dbReference>
<dbReference type="InterPro" id="IPR029063">
    <property type="entry name" value="SAM-dependent_MTases_sf"/>
</dbReference>
<dbReference type="EMBL" id="JAHRHJ020000004">
    <property type="protein sequence ID" value="KAH9318809.1"/>
    <property type="molecule type" value="Genomic_DNA"/>
</dbReference>
<dbReference type="Gene3D" id="3.40.50.150">
    <property type="entry name" value="Vaccinia Virus protein VP39"/>
    <property type="match status" value="1"/>
</dbReference>
<dbReference type="GO" id="GO:0030418">
    <property type="term" value="P:nicotianamine biosynthetic process"/>
    <property type="evidence" value="ECO:0007669"/>
    <property type="project" value="UniProtKB-UniRule"/>
</dbReference>
<keyword evidence="4" id="KW-1185">Reference proteome</keyword>
<dbReference type="OMA" id="LMIRSAY"/>
<dbReference type="SUPFAM" id="SSF53335">
    <property type="entry name" value="S-adenosyl-L-methionine-dependent methyltransferases"/>
    <property type="match status" value="1"/>
</dbReference>
<dbReference type="EC" id="2.5.1.43" evidence="2"/>
<comment type="caution">
    <text evidence="3">The sequence shown here is derived from an EMBL/GenBank/DDBJ whole genome shotgun (WGS) entry which is preliminary data.</text>
</comment>
<dbReference type="Pfam" id="PF03059">
    <property type="entry name" value="NAS"/>
    <property type="match status" value="1"/>
</dbReference>
<comment type="similarity">
    <text evidence="1 2">Belongs to the nicotianamine synthase (NAS)-like family.</text>
</comment>
<evidence type="ECO:0000313" key="4">
    <source>
        <dbReference type="Proteomes" id="UP000824469"/>
    </source>
</evidence>
<keyword evidence="2" id="KW-0949">S-adenosyl-L-methionine</keyword>
<evidence type="ECO:0000313" key="3">
    <source>
        <dbReference type="EMBL" id="KAH9318809.1"/>
    </source>
</evidence>
<dbReference type="Proteomes" id="UP000824469">
    <property type="component" value="Unassembled WGS sequence"/>
</dbReference>
<comment type="function">
    <text evidence="2">Synthesizes nicotianamine, a polyamine which serves as a sensor for the physiological iron status within the plant, and/or might be involved in the transport of iron.</text>
</comment>
<dbReference type="InterPro" id="IPR004298">
    <property type="entry name" value="Nicotian_synth"/>
</dbReference>
<organism evidence="3 4">
    <name type="scientific">Taxus chinensis</name>
    <name type="common">Chinese yew</name>
    <name type="synonym">Taxus wallichiana var. chinensis</name>
    <dbReference type="NCBI Taxonomy" id="29808"/>
    <lineage>
        <taxon>Eukaryota</taxon>
        <taxon>Viridiplantae</taxon>
        <taxon>Streptophyta</taxon>
        <taxon>Embryophyta</taxon>
        <taxon>Tracheophyta</taxon>
        <taxon>Spermatophyta</taxon>
        <taxon>Pinopsida</taxon>
        <taxon>Pinidae</taxon>
        <taxon>Conifers II</taxon>
        <taxon>Cupressales</taxon>
        <taxon>Taxaceae</taxon>
        <taxon>Taxus</taxon>
    </lineage>
</organism>
<dbReference type="GO" id="GO:0030410">
    <property type="term" value="F:nicotianamine synthase activity"/>
    <property type="evidence" value="ECO:0007669"/>
    <property type="project" value="UniProtKB-UniRule"/>
</dbReference>
<accession>A0AA38GBL8</accession>